<comment type="similarity">
    <text evidence="2 7">Belongs to the DedA family.</text>
</comment>
<keyword evidence="5 7" id="KW-1133">Transmembrane helix</keyword>
<evidence type="ECO:0000313" key="9">
    <source>
        <dbReference type="EMBL" id="SDL99243.1"/>
    </source>
</evidence>
<feature type="transmembrane region" description="Helical" evidence="7">
    <location>
        <begin position="189"/>
        <end position="207"/>
    </location>
</feature>
<dbReference type="InterPro" id="IPR032816">
    <property type="entry name" value="VTT_dom"/>
</dbReference>
<evidence type="ECO:0000256" key="7">
    <source>
        <dbReference type="RuleBase" id="RU367016"/>
    </source>
</evidence>
<dbReference type="RefSeq" id="WP_090700945.1">
    <property type="nucleotide sequence ID" value="NZ_FNHH01000004.1"/>
</dbReference>
<accession>A0A1G9PL01</accession>
<dbReference type="OrthoDB" id="9813426at2"/>
<dbReference type="PANTHER" id="PTHR30353">
    <property type="entry name" value="INNER MEMBRANE PROTEIN DEDA-RELATED"/>
    <property type="match status" value="1"/>
</dbReference>
<gene>
    <name evidence="9" type="ORF">SAMN05421813_104172</name>
</gene>
<dbReference type="InterPro" id="IPR032818">
    <property type="entry name" value="DedA-like"/>
</dbReference>
<feature type="transmembrane region" description="Helical" evidence="7">
    <location>
        <begin position="157"/>
        <end position="177"/>
    </location>
</feature>
<dbReference type="PANTHER" id="PTHR30353:SF0">
    <property type="entry name" value="TRANSMEMBRANE PROTEIN"/>
    <property type="match status" value="1"/>
</dbReference>
<dbReference type="Pfam" id="PF09335">
    <property type="entry name" value="VTT_dom"/>
    <property type="match status" value="1"/>
</dbReference>
<comment type="subcellular location">
    <subcellularLocation>
        <location evidence="1 7">Cell membrane</location>
        <topology evidence="1 7">Multi-pass membrane protein</topology>
    </subcellularLocation>
</comment>
<proteinExistence type="inferred from homology"/>
<feature type="domain" description="VTT" evidence="8">
    <location>
        <begin position="49"/>
        <end position="174"/>
    </location>
</feature>
<keyword evidence="6 7" id="KW-0472">Membrane</keyword>
<sequence length="217" mass="24149">MEVLSNIIDSILHIDKYLVKIVSDYRTWTYLIIFMIIFAETGFVVTPFLPGDSLLFAVGALIAKGDTGLNIYIMGLLLIAAAITGNTVNYILGNFLGPKVFKPGNRILKIEYYNKTKEYFNKKGGNMLIFSRFMPIFRTLAPFVAGVGKMNFAHFTYYNIVGGVLWIIGFLGIGFIFGNIPIIKDNFTYVMLVIIVLTILPAIFAAIKAKSTMGEEA</sequence>
<name>A0A1G9PL01_9SPHI</name>
<evidence type="ECO:0000256" key="6">
    <source>
        <dbReference type="ARBA" id="ARBA00023136"/>
    </source>
</evidence>
<dbReference type="GO" id="GO:0005886">
    <property type="term" value="C:plasma membrane"/>
    <property type="evidence" value="ECO:0007669"/>
    <property type="project" value="UniProtKB-SubCell"/>
</dbReference>
<dbReference type="EMBL" id="FNHH01000004">
    <property type="protein sequence ID" value="SDL99243.1"/>
    <property type="molecule type" value="Genomic_DNA"/>
</dbReference>
<keyword evidence="10" id="KW-1185">Reference proteome</keyword>
<keyword evidence="4 7" id="KW-0812">Transmembrane</keyword>
<feature type="transmembrane region" description="Helical" evidence="7">
    <location>
        <begin position="28"/>
        <end position="49"/>
    </location>
</feature>
<evidence type="ECO:0000256" key="4">
    <source>
        <dbReference type="ARBA" id="ARBA00022692"/>
    </source>
</evidence>
<evidence type="ECO:0000256" key="3">
    <source>
        <dbReference type="ARBA" id="ARBA00022475"/>
    </source>
</evidence>
<evidence type="ECO:0000256" key="1">
    <source>
        <dbReference type="ARBA" id="ARBA00004651"/>
    </source>
</evidence>
<organism evidence="9 10">
    <name type="scientific">Daejeonella rubra</name>
    <dbReference type="NCBI Taxonomy" id="990371"/>
    <lineage>
        <taxon>Bacteria</taxon>
        <taxon>Pseudomonadati</taxon>
        <taxon>Bacteroidota</taxon>
        <taxon>Sphingobacteriia</taxon>
        <taxon>Sphingobacteriales</taxon>
        <taxon>Sphingobacteriaceae</taxon>
        <taxon>Daejeonella</taxon>
    </lineage>
</organism>
<dbReference type="AlphaFoldDB" id="A0A1G9PL01"/>
<dbReference type="Proteomes" id="UP000199226">
    <property type="component" value="Unassembled WGS sequence"/>
</dbReference>
<dbReference type="STRING" id="990371.SAMN05421813_104172"/>
<protein>
    <submittedName>
        <fullName evidence="9">Membrane-associated protein</fullName>
    </submittedName>
</protein>
<evidence type="ECO:0000256" key="5">
    <source>
        <dbReference type="ARBA" id="ARBA00022989"/>
    </source>
</evidence>
<evidence type="ECO:0000313" key="10">
    <source>
        <dbReference type="Proteomes" id="UP000199226"/>
    </source>
</evidence>
<evidence type="ECO:0000259" key="8">
    <source>
        <dbReference type="Pfam" id="PF09335"/>
    </source>
</evidence>
<feature type="transmembrane region" description="Helical" evidence="7">
    <location>
        <begin position="69"/>
        <end position="92"/>
    </location>
</feature>
<reference evidence="10" key="1">
    <citation type="submission" date="2016-10" db="EMBL/GenBank/DDBJ databases">
        <authorList>
            <person name="Varghese N."/>
            <person name="Submissions S."/>
        </authorList>
    </citation>
    <scope>NUCLEOTIDE SEQUENCE [LARGE SCALE GENOMIC DNA]</scope>
    <source>
        <strain evidence="10">DSM 24536</strain>
    </source>
</reference>
<evidence type="ECO:0000256" key="2">
    <source>
        <dbReference type="ARBA" id="ARBA00010792"/>
    </source>
</evidence>
<keyword evidence="3 7" id="KW-1003">Cell membrane</keyword>